<name>A0A017T7R6_9BACT</name>
<dbReference type="RefSeq" id="WP_052375448.1">
    <property type="nucleotide sequence ID" value="NZ_ASRX01000025.1"/>
</dbReference>
<keyword evidence="2" id="KW-1185">Reference proteome</keyword>
<dbReference type="STRING" id="1192034.CAP_3425"/>
<evidence type="ECO:0000313" key="2">
    <source>
        <dbReference type="Proteomes" id="UP000019678"/>
    </source>
</evidence>
<dbReference type="Proteomes" id="UP000019678">
    <property type="component" value="Unassembled WGS sequence"/>
</dbReference>
<dbReference type="EMBL" id="ASRX01000025">
    <property type="protein sequence ID" value="EYF05284.1"/>
    <property type="molecule type" value="Genomic_DNA"/>
</dbReference>
<dbReference type="OrthoDB" id="5514196at2"/>
<gene>
    <name evidence="1" type="ORF">CAP_3425</name>
</gene>
<proteinExistence type="predicted"/>
<evidence type="ECO:0008006" key="3">
    <source>
        <dbReference type="Google" id="ProtNLM"/>
    </source>
</evidence>
<comment type="caution">
    <text evidence="1">The sequence shown here is derived from an EMBL/GenBank/DDBJ whole genome shotgun (WGS) entry which is preliminary data.</text>
</comment>
<accession>A0A017T7R6</accession>
<protein>
    <recommendedName>
        <fullName evidence="3">Gamma-glutamyltranspeptidase</fullName>
    </recommendedName>
</protein>
<sequence>MIRGIAATASDGTAADAAQAALAGGGSAADALIAGFLAAAGARPGVLLAPAVALIGGTGVGARVFDGRAAQPGLGAPRPRGFVDAASVPDAARIAVPRTLGLISLLHGYLGRSRLGELARPGVLAATHLGATARAELIRSVGASGGAALHQRDVMRALTDVGGALAGGTLTEDDLRETIPAAGDAIVQESPGASGEASDTISLLRSPWPVGAEARPAETIVACDNRGMLAAMAYAPAHIGILVPALELELGRDAVPVRRGITRVSPGTLLPTAAPIAILLRGRIAAALGLEGILAIGPETLAGLTEPLSPEGGWEASLEAKLADVRTRTGAKRILVATRDGHGGARTVTQGNA</sequence>
<reference evidence="1 2" key="1">
    <citation type="submission" date="2013-05" db="EMBL/GenBank/DDBJ databases">
        <title>Genome assembly of Chondromyces apiculatus DSM 436.</title>
        <authorList>
            <person name="Sharma G."/>
            <person name="Khatri I."/>
            <person name="Kaur C."/>
            <person name="Mayilraj S."/>
            <person name="Subramanian S."/>
        </authorList>
    </citation>
    <scope>NUCLEOTIDE SEQUENCE [LARGE SCALE GENOMIC DNA]</scope>
    <source>
        <strain evidence="1 2">DSM 436</strain>
    </source>
</reference>
<dbReference type="AlphaFoldDB" id="A0A017T7R6"/>
<organism evidence="1 2">
    <name type="scientific">Chondromyces apiculatus DSM 436</name>
    <dbReference type="NCBI Taxonomy" id="1192034"/>
    <lineage>
        <taxon>Bacteria</taxon>
        <taxon>Pseudomonadati</taxon>
        <taxon>Myxococcota</taxon>
        <taxon>Polyangia</taxon>
        <taxon>Polyangiales</taxon>
        <taxon>Polyangiaceae</taxon>
        <taxon>Chondromyces</taxon>
    </lineage>
</organism>
<evidence type="ECO:0000313" key="1">
    <source>
        <dbReference type="EMBL" id="EYF05284.1"/>
    </source>
</evidence>